<evidence type="ECO:0000313" key="2">
    <source>
        <dbReference type="EMBL" id="GGC68484.1"/>
    </source>
</evidence>
<organism evidence="2 3">
    <name type="scientific">Chelatococcus reniformis</name>
    <dbReference type="NCBI Taxonomy" id="1494448"/>
    <lineage>
        <taxon>Bacteria</taxon>
        <taxon>Pseudomonadati</taxon>
        <taxon>Pseudomonadota</taxon>
        <taxon>Alphaproteobacteria</taxon>
        <taxon>Hyphomicrobiales</taxon>
        <taxon>Chelatococcaceae</taxon>
        <taxon>Chelatococcus</taxon>
    </lineage>
</organism>
<dbReference type="SUPFAM" id="SSF102405">
    <property type="entry name" value="MCP/YpsA-like"/>
    <property type="match status" value="1"/>
</dbReference>
<dbReference type="RefSeq" id="WP_188609887.1">
    <property type="nucleotide sequence ID" value="NZ_BMGG01000005.1"/>
</dbReference>
<evidence type="ECO:0000313" key="3">
    <source>
        <dbReference type="Proteomes" id="UP000637002"/>
    </source>
</evidence>
<dbReference type="AlphaFoldDB" id="A0A916XGB6"/>
<accession>A0A916XGB6</accession>
<dbReference type="Proteomes" id="UP000637002">
    <property type="component" value="Unassembled WGS sequence"/>
</dbReference>
<reference evidence="2" key="2">
    <citation type="submission" date="2020-09" db="EMBL/GenBank/DDBJ databases">
        <authorList>
            <person name="Sun Q."/>
            <person name="Zhou Y."/>
        </authorList>
    </citation>
    <scope>NUCLEOTIDE SEQUENCE</scope>
    <source>
        <strain evidence="2">CGMCC 1.12919</strain>
    </source>
</reference>
<protein>
    <recommendedName>
        <fullName evidence="1">YspA cpYpsA-related SLOG domain-containing protein</fullName>
    </recommendedName>
</protein>
<sequence length="125" mass="13188">MDIGHGNGVERVAVVGSRERLDRHAVEAAIAALPAGTIVVSGGCRGVDSWAADAARARGLPVTELLPDLGGVRSRGEASRRYHERNQQVVDAADRVIAFVALSRKGGTEDTIRRAQRAGKPVQIA</sequence>
<proteinExistence type="predicted"/>
<dbReference type="InterPro" id="IPR019627">
    <property type="entry name" value="YAcAr"/>
</dbReference>
<comment type="caution">
    <text evidence="2">The sequence shown here is derived from an EMBL/GenBank/DDBJ whole genome shotgun (WGS) entry which is preliminary data.</text>
</comment>
<name>A0A916XGB6_9HYPH</name>
<evidence type="ECO:0000259" key="1">
    <source>
        <dbReference type="Pfam" id="PF10686"/>
    </source>
</evidence>
<dbReference type="Gene3D" id="3.40.50.450">
    <property type="match status" value="2"/>
</dbReference>
<gene>
    <name evidence="2" type="ORF">GCM10010994_28830</name>
</gene>
<keyword evidence="3" id="KW-1185">Reference proteome</keyword>
<dbReference type="EMBL" id="BMGG01000005">
    <property type="protein sequence ID" value="GGC68484.1"/>
    <property type="molecule type" value="Genomic_DNA"/>
</dbReference>
<feature type="domain" description="YspA cpYpsA-related SLOG" evidence="1">
    <location>
        <begin position="11"/>
        <end position="68"/>
    </location>
</feature>
<dbReference type="Pfam" id="PF10686">
    <property type="entry name" value="YAcAr"/>
    <property type="match status" value="1"/>
</dbReference>
<reference evidence="2" key="1">
    <citation type="journal article" date="2014" name="Int. J. Syst. Evol. Microbiol.">
        <title>Complete genome sequence of Corynebacterium casei LMG S-19264T (=DSM 44701T), isolated from a smear-ripened cheese.</title>
        <authorList>
            <consortium name="US DOE Joint Genome Institute (JGI-PGF)"/>
            <person name="Walter F."/>
            <person name="Albersmeier A."/>
            <person name="Kalinowski J."/>
            <person name="Ruckert C."/>
        </authorList>
    </citation>
    <scope>NUCLEOTIDE SEQUENCE</scope>
    <source>
        <strain evidence="2">CGMCC 1.12919</strain>
    </source>
</reference>